<keyword evidence="1" id="KW-0472">Membrane</keyword>
<feature type="transmembrane region" description="Helical" evidence="1">
    <location>
        <begin position="34"/>
        <end position="58"/>
    </location>
</feature>
<organism evidence="2 3">
    <name type="scientific">Craterilacuibacter sinensis</name>
    <dbReference type="NCBI Taxonomy" id="2686017"/>
    <lineage>
        <taxon>Bacteria</taxon>
        <taxon>Pseudomonadati</taxon>
        <taxon>Pseudomonadota</taxon>
        <taxon>Betaproteobacteria</taxon>
        <taxon>Neisseriales</taxon>
        <taxon>Neisseriaceae</taxon>
        <taxon>Craterilacuibacter</taxon>
    </lineage>
</organism>
<accession>A0A845BSZ5</accession>
<keyword evidence="1" id="KW-0812">Transmembrane</keyword>
<comment type="caution">
    <text evidence="2">The sequence shown here is derived from an EMBL/GenBank/DDBJ whole genome shotgun (WGS) entry which is preliminary data.</text>
</comment>
<reference evidence="2 3" key="1">
    <citation type="submission" date="2019-12" db="EMBL/GenBank/DDBJ databases">
        <title>Neisseriaceae gen. nov. sp. Genome sequencing and assembly.</title>
        <authorList>
            <person name="Liu Z."/>
            <person name="Li A."/>
        </authorList>
    </citation>
    <scope>NUCLEOTIDE SEQUENCE [LARGE SCALE GENOMIC DNA]</scope>
    <source>
        <strain evidence="2 3">B2N2-7</strain>
    </source>
</reference>
<dbReference type="EMBL" id="WSSB01000017">
    <property type="protein sequence ID" value="MXR38228.1"/>
    <property type="molecule type" value="Genomic_DNA"/>
</dbReference>
<gene>
    <name evidence="2" type="ORF">GQF02_14735</name>
</gene>
<evidence type="ECO:0000313" key="3">
    <source>
        <dbReference type="Proteomes" id="UP000467214"/>
    </source>
</evidence>
<dbReference type="Proteomes" id="UP000467214">
    <property type="component" value="Unassembled WGS sequence"/>
</dbReference>
<evidence type="ECO:0000256" key="1">
    <source>
        <dbReference type="SAM" id="Phobius"/>
    </source>
</evidence>
<sequence>MSIDQTNLALQKETAPCAQTHRADKQNYLNRKNIMFFQTVAGILAYRRWLLGMALALITGDVMP</sequence>
<keyword evidence="3" id="KW-1185">Reference proteome</keyword>
<keyword evidence="1" id="KW-1133">Transmembrane helix</keyword>
<proteinExistence type="predicted"/>
<dbReference type="RefSeq" id="WP_160798144.1">
    <property type="nucleotide sequence ID" value="NZ_WSSB01000017.1"/>
</dbReference>
<dbReference type="AlphaFoldDB" id="A0A845BSZ5"/>
<evidence type="ECO:0000313" key="2">
    <source>
        <dbReference type="EMBL" id="MXR38228.1"/>
    </source>
</evidence>
<name>A0A845BSZ5_9NEIS</name>
<protein>
    <submittedName>
        <fullName evidence="2">Uncharacterized protein</fullName>
    </submittedName>
</protein>